<dbReference type="GO" id="GO:0016987">
    <property type="term" value="F:sigma factor activity"/>
    <property type="evidence" value="ECO:0007669"/>
    <property type="project" value="UniProtKB-KW"/>
</dbReference>
<comment type="caution">
    <text evidence="11">The sequence shown here is derived from an EMBL/GenBank/DDBJ whole genome shotgun (WGS) entry which is preliminary data.</text>
</comment>
<reference evidence="11" key="2">
    <citation type="submission" date="2023-03" db="EMBL/GenBank/DDBJ databases">
        <authorList>
            <person name="Zhang Z."/>
        </authorList>
    </citation>
    <scope>NUCLEOTIDE SEQUENCE</scope>
    <source>
        <strain evidence="11">DSA</strain>
    </source>
</reference>
<dbReference type="PROSITE" id="PS00718">
    <property type="entry name" value="SIGMA54_2"/>
    <property type="match status" value="1"/>
</dbReference>
<evidence type="ECO:0000256" key="8">
    <source>
        <dbReference type="ARBA" id="ARBA00023163"/>
    </source>
</evidence>
<keyword evidence="6" id="KW-0731">Sigma factor</keyword>
<sequence>MRIDFGLNLEQTQKLIMTPELRQAITVLQMSSIELTEYVEQQVLENPLLETKEYDGERAEESNQEEIPEPQAEKKEFDLDWVEYFQDSSDLGIYPNRGQREVSEYSGFEHFVTHAPSLAEHLSFQLSLSRAGERLRTEIQYLIGNIDARGYLSISLEEVAEQLGVELGRLDEALKILQGFDPPGVGARDLQECLNIQLDLMKEDNPIIRRLILDFLQDLAGGRISKIAAKLNVTPHDVQEAADILKKLEPKPGRNFSHDDETRYIVPDVVLEKVEDQYIILVNDVAIPRLTINNTYREVLTKNSSADQNTRRFVEEKLNSAAWLIRSIEQRRLTLYKVANCLVELQRDFLDFGVKQLKPLNLKKVADIVGVHESTVSRATSNKYIQTPQGVFEMKYFFSTGLSGTGGDQVSAESLKKLLQEIIQDEDQANPLSDQKIAEIFGQRGVKISRRTVTKYRDELGIPSTNRRKRY</sequence>
<evidence type="ECO:0000313" key="12">
    <source>
        <dbReference type="Proteomes" id="UP001172911"/>
    </source>
</evidence>
<dbReference type="InterPro" id="IPR007046">
    <property type="entry name" value="RNA_pol_sigma_54_core-bd"/>
</dbReference>
<dbReference type="GO" id="GO:0001216">
    <property type="term" value="F:DNA-binding transcription activator activity"/>
    <property type="evidence" value="ECO:0007669"/>
    <property type="project" value="InterPro"/>
</dbReference>
<evidence type="ECO:0000256" key="1">
    <source>
        <dbReference type="ARBA" id="ARBA00008798"/>
    </source>
</evidence>
<dbReference type="Pfam" id="PF00309">
    <property type="entry name" value="Sigma54_AID"/>
    <property type="match status" value="1"/>
</dbReference>
<keyword evidence="12" id="KW-1185">Reference proteome</keyword>
<dbReference type="GO" id="GO:0003677">
    <property type="term" value="F:DNA binding"/>
    <property type="evidence" value="ECO:0007669"/>
    <property type="project" value="UniProtKB-KW"/>
</dbReference>
<dbReference type="RefSeq" id="WP_304543375.1">
    <property type="nucleotide sequence ID" value="NZ_JARPTC010000017.1"/>
</dbReference>
<dbReference type="GO" id="GO:0006352">
    <property type="term" value="P:DNA-templated transcription initiation"/>
    <property type="evidence" value="ECO:0007669"/>
    <property type="project" value="InterPro"/>
</dbReference>
<feature type="domain" description="RNA polymerase sigma factor 54 core-binding" evidence="10">
    <location>
        <begin position="108"/>
        <end position="296"/>
    </location>
</feature>
<evidence type="ECO:0000256" key="4">
    <source>
        <dbReference type="ARBA" id="ARBA00022695"/>
    </source>
</evidence>
<keyword evidence="7" id="KW-0238">DNA-binding</keyword>
<dbReference type="GO" id="GO:0016779">
    <property type="term" value="F:nucleotidyltransferase activity"/>
    <property type="evidence" value="ECO:0007669"/>
    <property type="project" value="UniProtKB-KW"/>
</dbReference>
<feature type="domain" description="RNA polymerase sigma factor 54 DNA-binding" evidence="9">
    <location>
        <begin position="313"/>
        <end position="470"/>
    </location>
</feature>
<reference evidence="11" key="1">
    <citation type="journal article" date="2023" name="J. Hazard. Mater.">
        <title>Anaerobic biodegradation of pyrene and benzo[a]pyrene by a new sulfate-reducing Desulforamulus aquiferis strain DSA.</title>
        <authorList>
            <person name="Zhang Z."/>
            <person name="Sun J."/>
            <person name="Gong X."/>
            <person name="Wang C."/>
            <person name="Wang H."/>
        </authorList>
    </citation>
    <scope>NUCLEOTIDE SEQUENCE</scope>
    <source>
        <strain evidence="11">DSA</strain>
    </source>
</reference>
<dbReference type="Gene3D" id="1.10.10.60">
    <property type="entry name" value="Homeodomain-like"/>
    <property type="match status" value="1"/>
</dbReference>
<keyword evidence="8" id="KW-0804">Transcription</keyword>
<evidence type="ECO:0000259" key="10">
    <source>
        <dbReference type="Pfam" id="PF04963"/>
    </source>
</evidence>
<keyword evidence="2" id="KW-0240">DNA-directed RNA polymerase</keyword>
<dbReference type="InterPro" id="IPR007634">
    <property type="entry name" value="RNA_pol_sigma_54_DNA-bd"/>
</dbReference>
<dbReference type="NCBIfam" id="NF009118">
    <property type="entry name" value="PRK12469.1"/>
    <property type="match status" value="1"/>
</dbReference>
<dbReference type="Proteomes" id="UP001172911">
    <property type="component" value="Unassembled WGS sequence"/>
</dbReference>
<dbReference type="InterPro" id="IPR000394">
    <property type="entry name" value="RNA_pol_sigma_54"/>
</dbReference>
<evidence type="ECO:0000259" key="9">
    <source>
        <dbReference type="Pfam" id="PF04552"/>
    </source>
</evidence>
<protein>
    <submittedName>
        <fullName evidence="11">RNA polymerase factor sigma-54</fullName>
    </submittedName>
</protein>
<dbReference type="PANTHER" id="PTHR32248:SF4">
    <property type="entry name" value="RNA POLYMERASE SIGMA-54 FACTOR"/>
    <property type="match status" value="1"/>
</dbReference>
<evidence type="ECO:0000256" key="3">
    <source>
        <dbReference type="ARBA" id="ARBA00022679"/>
    </source>
</evidence>
<evidence type="ECO:0000313" key="11">
    <source>
        <dbReference type="EMBL" id="MDO7787916.1"/>
    </source>
</evidence>
<dbReference type="PRINTS" id="PR00045">
    <property type="entry name" value="SIGMA54FCT"/>
</dbReference>
<dbReference type="Gene3D" id="1.10.10.1330">
    <property type="entry name" value="RNA polymerase sigma-54 factor, core-binding domain"/>
    <property type="match status" value="1"/>
</dbReference>
<dbReference type="AlphaFoldDB" id="A0AAW7ZEY8"/>
<dbReference type="InterPro" id="IPR038709">
    <property type="entry name" value="RpoN_core-bd_sf"/>
</dbReference>
<accession>A0AAW7ZEY8</accession>
<gene>
    <name evidence="11" type="primary">rpoN</name>
    <name evidence="11" type="ORF">P6N53_11860</name>
</gene>
<dbReference type="GO" id="GO:0000428">
    <property type="term" value="C:DNA-directed RNA polymerase complex"/>
    <property type="evidence" value="ECO:0007669"/>
    <property type="project" value="UniProtKB-KW"/>
</dbReference>
<dbReference type="Pfam" id="PF04552">
    <property type="entry name" value="Sigma54_DBD"/>
    <property type="match status" value="1"/>
</dbReference>
<organism evidence="11 12">
    <name type="scientific">Desulforamulus aquiferis</name>
    <dbReference type="NCBI Taxonomy" id="1397668"/>
    <lineage>
        <taxon>Bacteria</taxon>
        <taxon>Bacillati</taxon>
        <taxon>Bacillota</taxon>
        <taxon>Clostridia</taxon>
        <taxon>Eubacteriales</taxon>
        <taxon>Peptococcaceae</taxon>
        <taxon>Desulforamulus</taxon>
    </lineage>
</organism>
<dbReference type="PROSITE" id="PS50044">
    <property type="entry name" value="SIGMA54_3"/>
    <property type="match status" value="1"/>
</dbReference>
<name>A0AAW7ZEY8_9FIRM</name>
<dbReference type="EMBL" id="JARPTC010000017">
    <property type="protein sequence ID" value="MDO7787916.1"/>
    <property type="molecule type" value="Genomic_DNA"/>
</dbReference>
<keyword evidence="5" id="KW-0805">Transcription regulation</keyword>
<proteinExistence type="inferred from homology"/>
<dbReference type="NCBIfam" id="TIGR02395">
    <property type="entry name" value="rpoN_sigma"/>
    <property type="match status" value="1"/>
</dbReference>
<evidence type="ECO:0000256" key="5">
    <source>
        <dbReference type="ARBA" id="ARBA00023015"/>
    </source>
</evidence>
<evidence type="ECO:0000256" key="7">
    <source>
        <dbReference type="ARBA" id="ARBA00023125"/>
    </source>
</evidence>
<dbReference type="PROSITE" id="PS00717">
    <property type="entry name" value="SIGMA54_1"/>
    <property type="match status" value="1"/>
</dbReference>
<comment type="similarity">
    <text evidence="1">Belongs to the sigma-54 factor family.</text>
</comment>
<keyword evidence="4" id="KW-0548">Nucleotidyltransferase</keyword>
<evidence type="ECO:0000256" key="2">
    <source>
        <dbReference type="ARBA" id="ARBA00022478"/>
    </source>
</evidence>
<keyword evidence="3" id="KW-0808">Transferase</keyword>
<dbReference type="Pfam" id="PF04963">
    <property type="entry name" value="Sigma54_CBD"/>
    <property type="match status" value="1"/>
</dbReference>
<dbReference type="PIRSF" id="PIRSF000774">
    <property type="entry name" value="RpoN"/>
    <property type="match status" value="1"/>
</dbReference>
<dbReference type="PANTHER" id="PTHR32248">
    <property type="entry name" value="RNA POLYMERASE SIGMA-54 FACTOR"/>
    <property type="match status" value="1"/>
</dbReference>
<evidence type="ECO:0000256" key="6">
    <source>
        <dbReference type="ARBA" id="ARBA00023082"/>
    </source>
</evidence>